<evidence type="ECO:0000256" key="5">
    <source>
        <dbReference type="ARBA" id="ARBA00022755"/>
    </source>
</evidence>
<evidence type="ECO:0000313" key="10">
    <source>
        <dbReference type="EMBL" id="SER16589.1"/>
    </source>
</evidence>
<dbReference type="Gene3D" id="3.30.470.20">
    <property type="entry name" value="ATP-grasp fold, B domain"/>
    <property type="match status" value="1"/>
</dbReference>
<dbReference type="EC" id="6.3.2.6" evidence="8"/>
<evidence type="ECO:0000256" key="2">
    <source>
        <dbReference type="ARBA" id="ARBA00010190"/>
    </source>
</evidence>
<dbReference type="InterPro" id="IPR028923">
    <property type="entry name" value="SAICAR_synt/ADE2_N"/>
</dbReference>
<evidence type="ECO:0000256" key="3">
    <source>
        <dbReference type="ARBA" id="ARBA00022598"/>
    </source>
</evidence>
<dbReference type="InterPro" id="IPR001636">
    <property type="entry name" value="SAICAR_synth"/>
</dbReference>
<name>A0ABY1BM45_9PSED</name>
<comment type="similarity">
    <text evidence="2 8">Belongs to the SAICAR synthetase family.</text>
</comment>
<comment type="caution">
    <text evidence="10">The sequence shown here is derived from an EMBL/GenBank/DDBJ whole genome shotgun (WGS) entry which is preliminary data.</text>
</comment>
<sequence length="289" mass="31440">MTTPSTLSLKKIYSGKVRDLYEIDDARMLMVATDRLSAFDVILAEPIPDKGKILTSISNFWFDKLAHLVPNHFTGDKVEDVVPAAELPLVEGRAVVAKRLKPIAVEAIVRGYIVGSGWKEYQKSGTVCGIPLPAGLKEAAKLPEPIFTPSTKAAVGDHDENISFAQCEAIIGAEIAAQVRDTAIALYSAAVEYAATRGIIIADTKFEFGLDEHGTLTLMDEVLTPDSSRFWPAESYAEGSNPPSFDKQFVRDWLESTGWNKQAPAPAVPAEVAQKTADKYREALTKLTS</sequence>
<dbReference type="CDD" id="cd01414">
    <property type="entry name" value="SAICAR_synt_Sc"/>
    <property type="match status" value="1"/>
</dbReference>
<keyword evidence="3 8" id="KW-0436">Ligase</keyword>
<keyword evidence="4 8" id="KW-0547">Nucleotide-binding</keyword>
<dbReference type="RefSeq" id="WP_069518463.1">
    <property type="nucleotide sequence ID" value="NZ_FOFP01000016.1"/>
</dbReference>
<evidence type="ECO:0000256" key="7">
    <source>
        <dbReference type="ARBA" id="ARBA00048475"/>
    </source>
</evidence>
<dbReference type="NCBIfam" id="NF010568">
    <property type="entry name" value="PRK13961.1"/>
    <property type="match status" value="1"/>
</dbReference>
<keyword evidence="6 8" id="KW-0067">ATP-binding</keyword>
<accession>A0ABY1BM45</accession>
<dbReference type="PANTHER" id="PTHR43700">
    <property type="entry name" value="PHOSPHORIBOSYLAMINOIMIDAZOLE-SUCCINOCARBOXAMIDE SYNTHASE"/>
    <property type="match status" value="1"/>
</dbReference>
<dbReference type="Gene3D" id="3.30.200.20">
    <property type="entry name" value="Phosphorylase Kinase, domain 1"/>
    <property type="match status" value="1"/>
</dbReference>
<evidence type="ECO:0000256" key="6">
    <source>
        <dbReference type="ARBA" id="ARBA00022840"/>
    </source>
</evidence>
<evidence type="ECO:0000259" key="9">
    <source>
        <dbReference type="Pfam" id="PF01259"/>
    </source>
</evidence>
<dbReference type="InterPro" id="IPR018236">
    <property type="entry name" value="SAICAR_synthetase_CS"/>
</dbReference>
<dbReference type="PROSITE" id="PS01058">
    <property type="entry name" value="SAICAR_SYNTHETASE_2"/>
    <property type="match status" value="1"/>
</dbReference>
<gene>
    <name evidence="8" type="primary">purC</name>
    <name evidence="10" type="ORF">SAMN05216600_11699</name>
</gene>
<organism evidence="10 11">
    <name type="scientific">Pseudomonas cuatrocienegasensis</name>
    <dbReference type="NCBI Taxonomy" id="543360"/>
    <lineage>
        <taxon>Bacteria</taxon>
        <taxon>Pseudomonadati</taxon>
        <taxon>Pseudomonadota</taxon>
        <taxon>Gammaproteobacteria</taxon>
        <taxon>Pseudomonadales</taxon>
        <taxon>Pseudomonadaceae</taxon>
        <taxon>Pseudomonas</taxon>
    </lineage>
</organism>
<dbReference type="NCBIfam" id="TIGR00081">
    <property type="entry name" value="purC"/>
    <property type="match status" value="1"/>
</dbReference>
<keyword evidence="11" id="KW-1185">Reference proteome</keyword>
<dbReference type="HAMAP" id="MF_00137">
    <property type="entry name" value="SAICAR_synth"/>
    <property type="match status" value="1"/>
</dbReference>
<dbReference type="Pfam" id="PF01259">
    <property type="entry name" value="SAICAR_synt"/>
    <property type="match status" value="1"/>
</dbReference>
<dbReference type="Proteomes" id="UP000198512">
    <property type="component" value="Unassembled WGS sequence"/>
</dbReference>
<comment type="catalytic activity">
    <reaction evidence="7 8">
        <text>5-amino-1-(5-phospho-D-ribosyl)imidazole-4-carboxylate + L-aspartate + ATP = (2S)-2-[5-amino-1-(5-phospho-beta-D-ribosyl)imidazole-4-carboxamido]succinate + ADP + phosphate + 2 H(+)</text>
        <dbReference type="Rhea" id="RHEA:22628"/>
        <dbReference type="ChEBI" id="CHEBI:15378"/>
        <dbReference type="ChEBI" id="CHEBI:29991"/>
        <dbReference type="ChEBI" id="CHEBI:30616"/>
        <dbReference type="ChEBI" id="CHEBI:43474"/>
        <dbReference type="ChEBI" id="CHEBI:58443"/>
        <dbReference type="ChEBI" id="CHEBI:77657"/>
        <dbReference type="ChEBI" id="CHEBI:456216"/>
        <dbReference type="EC" id="6.3.2.6"/>
    </reaction>
</comment>
<proteinExistence type="inferred from homology"/>
<evidence type="ECO:0000256" key="1">
    <source>
        <dbReference type="ARBA" id="ARBA00004672"/>
    </source>
</evidence>
<evidence type="ECO:0000256" key="4">
    <source>
        <dbReference type="ARBA" id="ARBA00022741"/>
    </source>
</evidence>
<dbReference type="EMBL" id="FOFP01000016">
    <property type="protein sequence ID" value="SER16589.1"/>
    <property type="molecule type" value="Genomic_DNA"/>
</dbReference>
<dbReference type="SUPFAM" id="SSF56104">
    <property type="entry name" value="SAICAR synthase-like"/>
    <property type="match status" value="1"/>
</dbReference>
<keyword evidence="5 8" id="KW-0658">Purine biosynthesis</keyword>
<comment type="pathway">
    <text evidence="1 8">Purine metabolism; IMP biosynthesis via de novo pathway; 5-amino-1-(5-phospho-D-ribosyl)imidazole-4-carboxamide from 5-amino-1-(5-phospho-D-ribosyl)imidazole-4-carboxylate: step 1/2.</text>
</comment>
<reference evidence="10 11" key="1">
    <citation type="submission" date="2016-10" db="EMBL/GenBank/DDBJ databases">
        <authorList>
            <person name="Varghese N."/>
            <person name="Submissions S."/>
        </authorList>
    </citation>
    <scope>NUCLEOTIDE SEQUENCE [LARGE SCALE GENOMIC DNA]</scope>
    <source>
        <strain evidence="10 11">CIP 109853</strain>
    </source>
</reference>
<evidence type="ECO:0000313" key="11">
    <source>
        <dbReference type="Proteomes" id="UP000198512"/>
    </source>
</evidence>
<protein>
    <recommendedName>
        <fullName evidence="8">Phosphoribosylaminoimidazole-succinocarboxamide synthase</fullName>
        <ecNumber evidence="8">6.3.2.6</ecNumber>
    </recommendedName>
    <alternativeName>
        <fullName evidence="8">SAICAR synthetase</fullName>
    </alternativeName>
</protein>
<feature type="domain" description="SAICAR synthetase/ADE2 N-terminal" evidence="9">
    <location>
        <begin position="11"/>
        <end position="265"/>
    </location>
</feature>
<evidence type="ECO:0000256" key="8">
    <source>
        <dbReference type="HAMAP-Rule" id="MF_00137"/>
    </source>
</evidence>
<dbReference type="PANTHER" id="PTHR43700:SF1">
    <property type="entry name" value="PHOSPHORIBOSYLAMINOIMIDAZOLE-SUCCINOCARBOXAMIDE SYNTHASE"/>
    <property type="match status" value="1"/>
</dbReference>